<dbReference type="Proteomes" id="UP000051802">
    <property type="component" value="Unassembled WGS sequence"/>
</dbReference>
<comment type="similarity">
    <text evidence="2">Belongs to the membrane fusion protein (MFP) (TC 8.A.1) family.</text>
</comment>
<dbReference type="InterPro" id="IPR058792">
    <property type="entry name" value="Beta-barrel_RND_2"/>
</dbReference>
<dbReference type="Pfam" id="PF25876">
    <property type="entry name" value="HH_MFP_RND"/>
    <property type="match status" value="1"/>
</dbReference>
<evidence type="ECO:0000313" key="8">
    <source>
        <dbReference type="EMBL" id="KRG47999.1"/>
    </source>
</evidence>
<protein>
    <submittedName>
        <fullName evidence="8">RND transporter MFP subunit</fullName>
    </submittedName>
</protein>
<evidence type="ECO:0000259" key="7">
    <source>
        <dbReference type="Pfam" id="PF25967"/>
    </source>
</evidence>
<evidence type="ECO:0000256" key="2">
    <source>
        <dbReference type="ARBA" id="ARBA00009477"/>
    </source>
</evidence>
<dbReference type="EMBL" id="LLXU01000021">
    <property type="protein sequence ID" value="KRG47999.1"/>
    <property type="molecule type" value="Genomic_DNA"/>
</dbReference>
<dbReference type="GO" id="GO:1990281">
    <property type="term" value="C:efflux pump complex"/>
    <property type="evidence" value="ECO:0007669"/>
    <property type="project" value="TreeGrafter"/>
</dbReference>
<dbReference type="Pfam" id="PF25954">
    <property type="entry name" value="Beta-barrel_RND_2"/>
    <property type="match status" value="1"/>
</dbReference>
<dbReference type="AlphaFoldDB" id="A0A0R0AS12"/>
<dbReference type="Gene3D" id="2.40.50.100">
    <property type="match status" value="1"/>
</dbReference>
<dbReference type="Gene3D" id="2.40.30.170">
    <property type="match status" value="1"/>
</dbReference>
<evidence type="ECO:0000256" key="1">
    <source>
        <dbReference type="ARBA" id="ARBA00004196"/>
    </source>
</evidence>
<keyword evidence="3" id="KW-0813">Transport</keyword>
<dbReference type="FunFam" id="2.40.30.170:FF:000010">
    <property type="entry name" value="Efflux RND transporter periplasmic adaptor subunit"/>
    <property type="match status" value="1"/>
</dbReference>
<gene>
    <name evidence="8" type="ORF">ARC20_17520</name>
</gene>
<sequence length="374" mass="39195">MPVVIAAILVVGAVAAGLFVRATRAHQLEATAQSRSIPTVGVIHPTSVPVDALELPGRVEAWSRAPIYARVSGYLKRWNADIGQPVKAGQVLAEIETPDLDQELSQAQAELASARSDAAIAKAAADRWQRLVDTRLVSRQDADERVATSQSREASAQALNANVARAQTLARYKQLVAPFDGVVTERNTDVGALINTGSSTGSALFVVSDLSRLRVYVSVPQRQVASIRPGVHAQLVVPEHPGKTYDATVQSLSQAIDSDSGAMLVQLAVDNAAGELLPGAYATVRFDVANGGTTLGLPPSALIIGKGGVHLAVVDAQGKAQLREVRISRDLGNVVEFADGLKADDRVIDNPPDGIATGDAVRVAEAAPEQKKAG</sequence>
<evidence type="ECO:0000259" key="5">
    <source>
        <dbReference type="Pfam" id="PF25917"/>
    </source>
</evidence>
<evidence type="ECO:0000259" key="4">
    <source>
        <dbReference type="Pfam" id="PF25876"/>
    </source>
</evidence>
<evidence type="ECO:0000259" key="6">
    <source>
        <dbReference type="Pfam" id="PF25954"/>
    </source>
</evidence>
<dbReference type="Pfam" id="PF25967">
    <property type="entry name" value="RND-MFP_C"/>
    <property type="match status" value="1"/>
</dbReference>
<comment type="caution">
    <text evidence="8">The sequence shown here is derived from an EMBL/GenBank/DDBJ whole genome shotgun (WGS) entry which is preliminary data.</text>
</comment>
<keyword evidence="9" id="KW-1185">Reference proteome</keyword>
<dbReference type="Gene3D" id="2.40.420.20">
    <property type="match status" value="1"/>
</dbReference>
<dbReference type="PANTHER" id="PTHR30469">
    <property type="entry name" value="MULTIDRUG RESISTANCE PROTEIN MDTA"/>
    <property type="match status" value="1"/>
</dbReference>
<dbReference type="SUPFAM" id="SSF111369">
    <property type="entry name" value="HlyD-like secretion proteins"/>
    <property type="match status" value="1"/>
</dbReference>
<dbReference type="InterPro" id="IPR006143">
    <property type="entry name" value="RND_pump_MFP"/>
</dbReference>
<dbReference type="STRING" id="676599.ARC20_17520"/>
<evidence type="ECO:0000256" key="3">
    <source>
        <dbReference type="ARBA" id="ARBA00022448"/>
    </source>
</evidence>
<feature type="domain" description="Multidrug resistance protein MdtA-like C-terminal permuted SH3" evidence="7">
    <location>
        <begin position="298"/>
        <end position="348"/>
    </location>
</feature>
<dbReference type="Pfam" id="PF25917">
    <property type="entry name" value="BSH_RND"/>
    <property type="match status" value="1"/>
</dbReference>
<accession>A0A0R0AS12</accession>
<dbReference type="OrthoDB" id="9806939at2"/>
<dbReference type="InterPro" id="IPR058627">
    <property type="entry name" value="MdtA-like_C"/>
</dbReference>
<dbReference type="InterPro" id="IPR058624">
    <property type="entry name" value="MdtA-like_HH"/>
</dbReference>
<dbReference type="Gene3D" id="1.10.287.470">
    <property type="entry name" value="Helix hairpin bin"/>
    <property type="match status" value="1"/>
</dbReference>
<proteinExistence type="inferred from homology"/>
<feature type="domain" description="Multidrug resistance protein MdtA-like barrel-sandwich hybrid" evidence="5">
    <location>
        <begin position="65"/>
        <end position="203"/>
    </location>
</feature>
<organism evidence="8 9">
    <name type="scientific">Stenotrophomonas panacihumi</name>
    <dbReference type="NCBI Taxonomy" id="676599"/>
    <lineage>
        <taxon>Bacteria</taxon>
        <taxon>Pseudomonadati</taxon>
        <taxon>Pseudomonadota</taxon>
        <taxon>Gammaproteobacteria</taxon>
        <taxon>Lysobacterales</taxon>
        <taxon>Lysobacteraceae</taxon>
        <taxon>Stenotrophomonas</taxon>
    </lineage>
</organism>
<reference evidence="8 9" key="1">
    <citation type="submission" date="2015-10" db="EMBL/GenBank/DDBJ databases">
        <title>Genome sequencing and analysis of members of genus Stenotrophomonas.</title>
        <authorList>
            <person name="Patil P.P."/>
            <person name="Midha S."/>
            <person name="Patil P.B."/>
        </authorList>
    </citation>
    <scope>NUCLEOTIDE SEQUENCE [LARGE SCALE GENOMIC DNA]</scope>
    <source>
        <strain evidence="8 9">JCM 16536</strain>
    </source>
</reference>
<dbReference type="PANTHER" id="PTHR30469:SF37">
    <property type="entry name" value="RAGD PROTEIN"/>
    <property type="match status" value="1"/>
</dbReference>
<dbReference type="InterPro" id="IPR058625">
    <property type="entry name" value="MdtA-like_BSH"/>
</dbReference>
<evidence type="ECO:0000313" key="9">
    <source>
        <dbReference type="Proteomes" id="UP000051802"/>
    </source>
</evidence>
<dbReference type="GO" id="GO:0015562">
    <property type="term" value="F:efflux transmembrane transporter activity"/>
    <property type="evidence" value="ECO:0007669"/>
    <property type="project" value="TreeGrafter"/>
</dbReference>
<comment type="subcellular location">
    <subcellularLocation>
        <location evidence="1">Cell envelope</location>
    </subcellularLocation>
</comment>
<dbReference type="NCBIfam" id="TIGR01730">
    <property type="entry name" value="RND_mfp"/>
    <property type="match status" value="1"/>
</dbReference>
<feature type="domain" description="CusB-like beta-barrel" evidence="6">
    <location>
        <begin position="216"/>
        <end position="287"/>
    </location>
</feature>
<feature type="domain" description="Multidrug resistance protein MdtA-like alpha-helical hairpin" evidence="4">
    <location>
        <begin position="104"/>
        <end position="168"/>
    </location>
</feature>
<name>A0A0R0AS12_9GAMM</name>